<evidence type="ECO:0000313" key="2">
    <source>
        <dbReference type="Proteomes" id="UP000501240"/>
    </source>
</evidence>
<accession>A0A7D3VV37</accession>
<keyword evidence="2" id="KW-1185">Reference proteome</keyword>
<proteinExistence type="predicted"/>
<sequence length="385" mass="41758">MPATTRSKEEFYIRRLFDDDVPVFVEATRYARLEQPYTLSAKKSLKATCAVRTDDEVVAFSLRGYTAKQVEKEVEHVEAVVGGKTAMHNLLRPRMPRKTLHDLTEAARDLAPVLGDDVIVDLDGDLYVLTLARAGAQGELALAGKLTRGDGGYTRTAVADAGAEFQLPVTGVRLRLFMRSPIRERVLAYGFSGYLTRRPGETETVIRAAALALNNLLGLATFRMLSGLQRVEVPARQAGAPVRQRAPEERVLFEVPVLLFTDDEIPAARGFAAAEIDLDHIDPESGGLRVHIDEGDRLEWNPAVAGTVSFDAFRQVLADTTAAMVHSVLGEEAVRDVAYDIMLSDAGDEVVTRLRAATTGLPGLAATPRQAEVRQAVPATGTPAA</sequence>
<name>A0A7D3VV37_ACTVE</name>
<evidence type="ECO:0000313" key="1">
    <source>
        <dbReference type="EMBL" id="QKG23350.1"/>
    </source>
</evidence>
<dbReference type="Proteomes" id="UP000501240">
    <property type="component" value="Chromosome"/>
</dbReference>
<reference evidence="1 2" key="1">
    <citation type="submission" date="2020-05" db="EMBL/GenBank/DDBJ databases">
        <title>Actinomadura verrucosospora NRRL-B18236 (PFL_A860) Genome sequencing and assembly.</title>
        <authorList>
            <person name="Samborskyy M."/>
        </authorList>
    </citation>
    <scope>NUCLEOTIDE SEQUENCE [LARGE SCALE GENOMIC DNA]</scope>
    <source>
        <strain evidence="1 2">NRRL:B18236</strain>
    </source>
</reference>
<protein>
    <submittedName>
        <fullName evidence="1">Uncharacterized protein</fullName>
    </submittedName>
</protein>
<dbReference type="EMBL" id="CP053892">
    <property type="protein sequence ID" value="QKG23350.1"/>
    <property type="molecule type" value="Genomic_DNA"/>
</dbReference>
<organism evidence="1 2">
    <name type="scientific">Actinomadura verrucosospora</name>
    <dbReference type="NCBI Taxonomy" id="46165"/>
    <lineage>
        <taxon>Bacteria</taxon>
        <taxon>Bacillati</taxon>
        <taxon>Actinomycetota</taxon>
        <taxon>Actinomycetes</taxon>
        <taxon>Streptosporangiales</taxon>
        <taxon>Thermomonosporaceae</taxon>
        <taxon>Actinomadura</taxon>
    </lineage>
</organism>
<dbReference type="RefSeq" id="WP_173097329.1">
    <property type="nucleotide sequence ID" value="NZ_CP053892.1"/>
</dbReference>
<dbReference type="AlphaFoldDB" id="A0A7D3VV37"/>
<gene>
    <name evidence="1" type="ORF">ACTIVE_4993</name>
</gene>